<protein>
    <recommendedName>
        <fullName evidence="8">Histone deacetylase domain-containing protein</fullName>
    </recommendedName>
</protein>
<name>A0A6J5TVQ3_PRUAR</name>
<dbReference type="InterPro" id="IPR037138">
    <property type="entry name" value="His_deacetylse_dom_sf"/>
</dbReference>
<dbReference type="GO" id="GO:0016787">
    <property type="term" value="F:hydrolase activity"/>
    <property type="evidence" value="ECO:0007669"/>
    <property type="project" value="UniProtKB-KW"/>
</dbReference>
<reference evidence="9 10" key="1">
    <citation type="submission" date="2020-05" db="EMBL/GenBank/DDBJ databases">
        <authorList>
            <person name="Campoy J."/>
            <person name="Schneeberger K."/>
            <person name="Spophaly S."/>
        </authorList>
    </citation>
    <scope>NUCLEOTIDE SEQUENCE [LARGE SCALE GENOMIC DNA]</scope>
    <source>
        <strain evidence="9">PruArmRojPasFocal</strain>
    </source>
</reference>
<gene>
    <name evidence="9" type="ORF">CURHAP_LOCUS11206</name>
</gene>
<dbReference type="PANTHER" id="PTHR10625:SF17">
    <property type="entry name" value="HISTONE DEACETYLASE 8"/>
    <property type="match status" value="1"/>
</dbReference>
<evidence type="ECO:0000256" key="4">
    <source>
        <dbReference type="ARBA" id="ARBA00022723"/>
    </source>
</evidence>
<feature type="domain" description="Histone deacetylase" evidence="8">
    <location>
        <begin position="2"/>
        <end position="66"/>
    </location>
</feature>
<dbReference type="Proteomes" id="UP000507222">
    <property type="component" value="Unassembled WGS sequence"/>
</dbReference>
<keyword evidence="4" id="KW-0479">Metal-binding</keyword>
<dbReference type="EMBL" id="CAEKDK010000002">
    <property type="protein sequence ID" value="CAB4268131.1"/>
    <property type="molecule type" value="Genomic_DNA"/>
</dbReference>
<keyword evidence="6" id="KW-0862">Zinc</keyword>
<accession>A0A6J5TVQ3</accession>
<dbReference type="Pfam" id="PF00850">
    <property type="entry name" value="Hist_deacetyl"/>
    <property type="match status" value="1"/>
</dbReference>
<dbReference type="InterPro" id="IPR023801">
    <property type="entry name" value="His_deacetylse_dom"/>
</dbReference>
<dbReference type="InterPro" id="IPR023696">
    <property type="entry name" value="Ureohydrolase_dom_sf"/>
</dbReference>
<dbReference type="GO" id="GO:0040029">
    <property type="term" value="P:epigenetic regulation of gene expression"/>
    <property type="evidence" value="ECO:0007669"/>
    <property type="project" value="TreeGrafter"/>
</dbReference>
<dbReference type="GO" id="GO:0046872">
    <property type="term" value="F:metal ion binding"/>
    <property type="evidence" value="ECO:0007669"/>
    <property type="project" value="UniProtKB-KW"/>
</dbReference>
<evidence type="ECO:0000256" key="1">
    <source>
        <dbReference type="ARBA" id="ARBA00001947"/>
    </source>
</evidence>
<dbReference type="PANTHER" id="PTHR10625">
    <property type="entry name" value="HISTONE DEACETYLASE HDAC1-RELATED"/>
    <property type="match status" value="1"/>
</dbReference>
<evidence type="ECO:0000313" key="9">
    <source>
        <dbReference type="EMBL" id="CAB4268131.1"/>
    </source>
</evidence>
<comment type="similarity">
    <text evidence="2">Belongs to the histone deacetylase family.</text>
</comment>
<evidence type="ECO:0000256" key="3">
    <source>
        <dbReference type="ARBA" id="ARBA00022491"/>
    </source>
</evidence>
<keyword evidence="3" id="KW-0678">Repressor</keyword>
<dbReference type="GO" id="GO:0004407">
    <property type="term" value="F:histone deacetylase activity"/>
    <property type="evidence" value="ECO:0007669"/>
    <property type="project" value="TreeGrafter"/>
</dbReference>
<sequence>MMVLVAGQDSSAYDPIGRQCLTMEGYEEIGRIVRSLAARHCSGRLPIVQEGGYHVTYSAFCLHATLDGVLNLPISLLSDPMAYYPEDEALAIEVIKSIKKFQKDNVPS</sequence>
<evidence type="ECO:0000256" key="5">
    <source>
        <dbReference type="ARBA" id="ARBA00022801"/>
    </source>
</evidence>
<organism evidence="9 10">
    <name type="scientific">Prunus armeniaca</name>
    <name type="common">Apricot</name>
    <name type="synonym">Armeniaca vulgaris</name>
    <dbReference type="NCBI Taxonomy" id="36596"/>
    <lineage>
        <taxon>Eukaryota</taxon>
        <taxon>Viridiplantae</taxon>
        <taxon>Streptophyta</taxon>
        <taxon>Embryophyta</taxon>
        <taxon>Tracheophyta</taxon>
        <taxon>Spermatophyta</taxon>
        <taxon>Magnoliopsida</taxon>
        <taxon>eudicotyledons</taxon>
        <taxon>Gunneridae</taxon>
        <taxon>Pentapetalae</taxon>
        <taxon>rosids</taxon>
        <taxon>fabids</taxon>
        <taxon>Rosales</taxon>
        <taxon>Rosaceae</taxon>
        <taxon>Amygdaloideae</taxon>
        <taxon>Amygdaleae</taxon>
        <taxon>Prunus</taxon>
    </lineage>
</organism>
<proteinExistence type="inferred from homology"/>
<evidence type="ECO:0000256" key="6">
    <source>
        <dbReference type="ARBA" id="ARBA00022833"/>
    </source>
</evidence>
<dbReference type="SUPFAM" id="SSF52768">
    <property type="entry name" value="Arginase/deacetylase"/>
    <property type="match status" value="1"/>
</dbReference>
<evidence type="ECO:0000259" key="8">
    <source>
        <dbReference type="Pfam" id="PF00850"/>
    </source>
</evidence>
<dbReference type="AlphaFoldDB" id="A0A6J5TVQ3"/>
<evidence type="ECO:0000256" key="2">
    <source>
        <dbReference type="ARBA" id="ARBA00005947"/>
    </source>
</evidence>
<keyword evidence="5" id="KW-0378">Hydrolase</keyword>
<keyword evidence="7" id="KW-0156">Chromatin regulator</keyword>
<evidence type="ECO:0000256" key="7">
    <source>
        <dbReference type="ARBA" id="ARBA00022853"/>
    </source>
</evidence>
<dbReference type="Gene3D" id="3.40.800.20">
    <property type="entry name" value="Histone deacetylase domain"/>
    <property type="match status" value="1"/>
</dbReference>
<evidence type="ECO:0000313" key="10">
    <source>
        <dbReference type="Proteomes" id="UP000507222"/>
    </source>
</evidence>
<comment type="cofactor">
    <cofactor evidence="1">
        <name>Zn(2+)</name>
        <dbReference type="ChEBI" id="CHEBI:29105"/>
    </cofactor>
</comment>